<dbReference type="GO" id="GO:0005886">
    <property type="term" value="C:plasma membrane"/>
    <property type="evidence" value="ECO:0007669"/>
    <property type="project" value="UniProtKB-SubCell"/>
</dbReference>
<dbReference type="InterPro" id="IPR015414">
    <property type="entry name" value="TMEM64"/>
</dbReference>
<dbReference type="InterPro" id="IPR032816">
    <property type="entry name" value="VTT_dom"/>
</dbReference>
<evidence type="ECO:0000313" key="8">
    <source>
        <dbReference type="EMBL" id="TLQ40910.1"/>
    </source>
</evidence>
<evidence type="ECO:0000256" key="5">
    <source>
        <dbReference type="ARBA" id="ARBA00023136"/>
    </source>
</evidence>
<feature type="transmembrane region" description="Helical" evidence="6">
    <location>
        <begin position="181"/>
        <end position="199"/>
    </location>
</feature>
<protein>
    <recommendedName>
        <fullName evidence="6">TVP38/TMEM64 family membrane protein</fullName>
    </recommendedName>
</protein>
<dbReference type="EMBL" id="VBSP01000023">
    <property type="protein sequence ID" value="TLQ40910.1"/>
    <property type="molecule type" value="Genomic_DNA"/>
</dbReference>
<evidence type="ECO:0000256" key="6">
    <source>
        <dbReference type="RuleBase" id="RU366058"/>
    </source>
</evidence>
<keyword evidence="4 6" id="KW-1133">Transmembrane helix</keyword>
<keyword evidence="3 6" id="KW-0812">Transmembrane</keyword>
<feature type="domain" description="VTT" evidence="7">
    <location>
        <begin position="77"/>
        <end position="189"/>
    </location>
</feature>
<evidence type="ECO:0000256" key="2">
    <source>
        <dbReference type="ARBA" id="ARBA00022475"/>
    </source>
</evidence>
<evidence type="ECO:0000259" key="7">
    <source>
        <dbReference type="Pfam" id="PF09335"/>
    </source>
</evidence>
<evidence type="ECO:0000256" key="4">
    <source>
        <dbReference type="ARBA" id="ARBA00022989"/>
    </source>
</evidence>
<proteinExistence type="inferred from homology"/>
<organism evidence="8 9">
    <name type="scientific">Ruoffia tabacinasalis</name>
    <dbReference type="NCBI Taxonomy" id="87458"/>
    <lineage>
        <taxon>Bacteria</taxon>
        <taxon>Bacillati</taxon>
        <taxon>Bacillota</taxon>
        <taxon>Bacilli</taxon>
        <taxon>Lactobacillales</taxon>
        <taxon>Aerococcaceae</taxon>
        <taxon>Ruoffia</taxon>
    </lineage>
</organism>
<keyword evidence="5 6" id="KW-0472">Membrane</keyword>
<reference evidence="8 9" key="1">
    <citation type="submission" date="2019-05" db="EMBL/GenBank/DDBJ databases">
        <title>The metagenome of a microbial culture collection derived from dairy environment covers the genomic content of the human microbiome.</title>
        <authorList>
            <person name="Roder T."/>
            <person name="Wuthrich D."/>
            <person name="Sattari Z."/>
            <person name="Von Ah U."/>
            <person name="Bar C."/>
            <person name="Ronchi F."/>
            <person name="Macpherson A.J."/>
            <person name="Ganal-Vonarburg S.C."/>
            <person name="Bruggmann R."/>
            <person name="Vergeres G."/>
        </authorList>
    </citation>
    <scope>NUCLEOTIDE SEQUENCE [LARGE SCALE GENOMIC DNA]</scope>
    <source>
        <strain evidence="8 9">FAM 24227</strain>
    </source>
</reference>
<evidence type="ECO:0000313" key="9">
    <source>
        <dbReference type="Proteomes" id="UP000306420"/>
    </source>
</evidence>
<name>A0A5R9DZN3_9LACT</name>
<dbReference type="OrthoDB" id="371137at2"/>
<comment type="subcellular location">
    <subcellularLocation>
        <location evidence="1 6">Cell membrane</location>
        <topology evidence="1 6">Multi-pass membrane protein</topology>
    </subcellularLocation>
</comment>
<dbReference type="Pfam" id="PF09335">
    <property type="entry name" value="VTT_dom"/>
    <property type="match status" value="1"/>
</dbReference>
<dbReference type="PANTHER" id="PTHR12677:SF49">
    <property type="entry name" value="TVP38_TMEM64 FAMILY MEMBRANE PROTEIN"/>
    <property type="match status" value="1"/>
</dbReference>
<feature type="transmembrane region" description="Helical" evidence="6">
    <location>
        <begin position="140"/>
        <end position="161"/>
    </location>
</feature>
<feature type="transmembrane region" description="Helical" evidence="6">
    <location>
        <begin position="96"/>
        <end position="119"/>
    </location>
</feature>
<dbReference type="Proteomes" id="UP000306420">
    <property type="component" value="Unassembled WGS sequence"/>
</dbReference>
<feature type="transmembrane region" description="Helical" evidence="6">
    <location>
        <begin position="12"/>
        <end position="30"/>
    </location>
</feature>
<comment type="caution">
    <text evidence="8">The sequence shown here is derived from an EMBL/GenBank/DDBJ whole genome shotgun (WGS) entry which is preliminary data.</text>
</comment>
<gene>
    <name evidence="8" type="ORF">FEZ33_07340</name>
</gene>
<dbReference type="AlphaFoldDB" id="A0A5R9DZN3"/>
<dbReference type="RefSeq" id="WP_138404753.1">
    <property type="nucleotide sequence ID" value="NZ_VBSP01000023.1"/>
</dbReference>
<evidence type="ECO:0000256" key="3">
    <source>
        <dbReference type="ARBA" id="ARBA00022692"/>
    </source>
</evidence>
<keyword evidence="2 6" id="KW-1003">Cell membrane</keyword>
<sequence>MKLTIETKRRIIRFTTVIGVIITIVGSIYISQSEYFQPDGGFSDFLRRLGFMAPIIFILVQISQIIYPIIPLGLTNVIGDLLFGHLWGFLLNTMGMIIGSSINFVIGARFGHAVIRAFISDDDYIKYMGIMNHGYRFKRLLRIGFLAPIFPDDIFCMIAGVSNMRFKQFIGMVIAYRPVSVFIYTYFTSNFIQVVFDYFS</sequence>
<comment type="similarity">
    <text evidence="6">Belongs to the TVP38/TMEM64 family.</text>
</comment>
<accession>A0A5R9DZN3</accession>
<evidence type="ECO:0000256" key="1">
    <source>
        <dbReference type="ARBA" id="ARBA00004651"/>
    </source>
</evidence>
<feature type="transmembrane region" description="Helical" evidence="6">
    <location>
        <begin position="45"/>
        <end position="62"/>
    </location>
</feature>
<dbReference type="PANTHER" id="PTHR12677">
    <property type="entry name" value="GOLGI APPARATUS MEMBRANE PROTEIN TVP38-RELATED"/>
    <property type="match status" value="1"/>
</dbReference>